<reference evidence="1 2" key="1">
    <citation type="journal article" date="2024" name="G3 (Bethesda)">
        <title>Genome assembly of Hibiscus sabdariffa L. provides insights into metabolisms of medicinal natural products.</title>
        <authorList>
            <person name="Kim T."/>
        </authorList>
    </citation>
    <scope>NUCLEOTIDE SEQUENCE [LARGE SCALE GENOMIC DNA]</scope>
    <source>
        <strain evidence="1">TK-2024</strain>
        <tissue evidence="1">Old leaves</tissue>
    </source>
</reference>
<accession>A0ABR2DNN2</accession>
<gene>
    <name evidence="1" type="ORF">V6N12_014625</name>
</gene>
<protein>
    <submittedName>
        <fullName evidence="1">Uncharacterized protein</fullName>
    </submittedName>
</protein>
<evidence type="ECO:0000313" key="1">
    <source>
        <dbReference type="EMBL" id="KAK8542014.1"/>
    </source>
</evidence>
<comment type="caution">
    <text evidence="1">The sequence shown here is derived from an EMBL/GenBank/DDBJ whole genome shotgun (WGS) entry which is preliminary data.</text>
</comment>
<organism evidence="1 2">
    <name type="scientific">Hibiscus sabdariffa</name>
    <name type="common">roselle</name>
    <dbReference type="NCBI Taxonomy" id="183260"/>
    <lineage>
        <taxon>Eukaryota</taxon>
        <taxon>Viridiplantae</taxon>
        <taxon>Streptophyta</taxon>
        <taxon>Embryophyta</taxon>
        <taxon>Tracheophyta</taxon>
        <taxon>Spermatophyta</taxon>
        <taxon>Magnoliopsida</taxon>
        <taxon>eudicotyledons</taxon>
        <taxon>Gunneridae</taxon>
        <taxon>Pentapetalae</taxon>
        <taxon>rosids</taxon>
        <taxon>malvids</taxon>
        <taxon>Malvales</taxon>
        <taxon>Malvaceae</taxon>
        <taxon>Malvoideae</taxon>
        <taxon>Hibiscus</taxon>
    </lineage>
</organism>
<proteinExistence type="predicted"/>
<evidence type="ECO:0000313" key="2">
    <source>
        <dbReference type="Proteomes" id="UP001472677"/>
    </source>
</evidence>
<dbReference type="Proteomes" id="UP001472677">
    <property type="component" value="Unassembled WGS sequence"/>
</dbReference>
<dbReference type="EMBL" id="JBBPBM010000024">
    <property type="protein sequence ID" value="KAK8542014.1"/>
    <property type="molecule type" value="Genomic_DNA"/>
</dbReference>
<keyword evidence="2" id="KW-1185">Reference proteome</keyword>
<name>A0ABR2DNN2_9ROSI</name>
<sequence>MLGDFILVELKVESDNLETVGILTDKSQVLSGHGLMTAIRNLLAQDWLVIVQFSEPPVEVQRDLLFL</sequence>